<proteinExistence type="predicted"/>
<gene>
    <name evidence="1" type="ORF">PYK22_00812</name>
</gene>
<dbReference type="Pfam" id="PF04325">
    <property type="entry name" value="DUF465"/>
    <property type="match status" value="1"/>
</dbReference>
<sequence length="78" mass="9546">MDKTERLREELMRIDPEFRELAREHRRYEERLSELAALPFPSDEEQLEEITLKKKKLAIKDQMHAIILRYQKAQERAH</sequence>
<accession>A0A0B6WVL8</accession>
<protein>
    <recommendedName>
        <fullName evidence="3">DUF465 domain-containing protein</fullName>
    </recommendedName>
</protein>
<organism evidence="1 2">
    <name type="scientific">Pyrinomonas methylaliphatogenes</name>
    <dbReference type="NCBI Taxonomy" id="454194"/>
    <lineage>
        <taxon>Bacteria</taxon>
        <taxon>Pseudomonadati</taxon>
        <taxon>Acidobacteriota</taxon>
        <taxon>Blastocatellia</taxon>
        <taxon>Blastocatellales</taxon>
        <taxon>Pyrinomonadaceae</taxon>
        <taxon>Pyrinomonas</taxon>
    </lineage>
</organism>
<evidence type="ECO:0008006" key="3">
    <source>
        <dbReference type="Google" id="ProtNLM"/>
    </source>
</evidence>
<dbReference type="Gene3D" id="6.10.280.50">
    <property type="match status" value="1"/>
</dbReference>
<dbReference type="InterPro" id="IPR007420">
    <property type="entry name" value="DUF465"/>
</dbReference>
<reference evidence="1 2" key="2">
    <citation type="submission" date="2015-01" db="EMBL/GenBank/DDBJ databases">
        <title>Complete genome sequence of Pyrinomonas methylaliphatogenes type strain K22T.</title>
        <authorList>
            <person name="Lee K.C.Y."/>
            <person name="Power J.F."/>
            <person name="Dunfield P.F."/>
            <person name="Morgan X.C."/>
            <person name="Huttenhower C."/>
            <person name="Stott M.B."/>
        </authorList>
    </citation>
    <scope>NUCLEOTIDE SEQUENCE [LARGE SCALE GENOMIC DNA]</scope>
    <source>
        <strain evidence="1 2">K22</strain>
    </source>
</reference>
<evidence type="ECO:0000313" key="1">
    <source>
        <dbReference type="EMBL" id="CDM64817.1"/>
    </source>
</evidence>
<dbReference type="Proteomes" id="UP000031518">
    <property type="component" value="Unassembled WGS sequence"/>
</dbReference>
<dbReference type="OrthoDB" id="122956at2"/>
<dbReference type="AlphaFoldDB" id="A0A0B6WVL8"/>
<dbReference type="STRING" id="454194.PYK22_00812"/>
<keyword evidence="2" id="KW-1185">Reference proteome</keyword>
<name>A0A0B6WVL8_9BACT</name>
<dbReference type="EMBL" id="CBXV010000003">
    <property type="protein sequence ID" value="CDM64817.1"/>
    <property type="molecule type" value="Genomic_DNA"/>
</dbReference>
<dbReference type="RefSeq" id="WP_041974715.1">
    <property type="nucleotide sequence ID" value="NZ_CBXV010000003.1"/>
</dbReference>
<evidence type="ECO:0000313" key="2">
    <source>
        <dbReference type="Proteomes" id="UP000031518"/>
    </source>
</evidence>
<dbReference type="InterPro" id="IPR038444">
    <property type="entry name" value="DUF465_sf"/>
</dbReference>
<reference evidence="1 2" key="1">
    <citation type="submission" date="2013-12" db="EMBL/GenBank/DDBJ databases">
        <authorList>
            <person name="Stott M."/>
        </authorList>
    </citation>
    <scope>NUCLEOTIDE SEQUENCE [LARGE SCALE GENOMIC DNA]</scope>
    <source>
        <strain evidence="1 2">K22</strain>
    </source>
</reference>